<evidence type="ECO:0000313" key="4">
    <source>
        <dbReference type="Proteomes" id="UP000583752"/>
    </source>
</evidence>
<dbReference type="InterPro" id="IPR005569">
    <property type="entry name" value="Arc_DNA-bd_dom"/>
</dbReference>
<dbReference type="GO" id="GO:0006355">
    <property type="term" value="P:regulation of DNA-templated transcription"/>
    <property type="evidence" value="ECO:0007669"/>
    <property type="project" value="InterPro"/>
</dbReference>
<reference evidence="3 4" key="1">
    <citation type="submission" date="2020-04" db="EMBL/GenBank/DDBJ databases">
        <title>Massilia sp. RP-1-19 isolated from soil.</title>
        <authorList>
            <person name="Dahal R.H."/>
        </authorList>
    </citation>
    <scope>NUCLEOTIDE SEQUENCE [LARGE SCALE GENOMIC DNA]</scope>
    <source>
        <strain evidence="3 4">RP-1-19</strain>
    </source>
</reference>
<dbReference type="GO" id="GO:0003677">
    <property type="term" value="F:DNA binding"/>
    <property type="evidence" value="ECO:0007669"/>
    <property type="project" value="UniProtKB-KW"/>
</dbReference>
<keyword evidence="4" id="KW-1185">Reference proteome</keyword>
<evidence type="ECO:0000313" key="3">
    <source>
        <dbReference type="EMBL" id="NML62249.1"/>
    </source>
</evidence>
<dbReference type="Pfam" id="PF03869">
    <property type="entry name" value="Arc"/>
    <property type="match status" value="1"/>
</dbReference>
<comment type="caution">
    <text evidence="3">The sequence shown here is derived from an EMBL/GenBank/DDBJ whole genome shotgun (WGS) entry which is preliminary data.</text>
</comment>
<dbReference type="EMBL" id="JABBGG010000007">
    <property type="protein sequence ID" value="NML62249.1"/>
    <property type="molecule type" value="Genomic_DNA"/>
</dbReference>
<sequence length="74" mass="8193">MSKKPEPTTSQENYVHSGIRMPPELKTALKEAAVQNGRSLNAEILARLQANPLEPVLADLAELKQMVRKVLSQI</sequence>
<dbReference type="InterPro" id="IPR013321">
    <property type="entry name" value="Arc_rbn_hlx_hlx"/>
</dbReference>
<accession>A0A848HQ59</accession>
<dbReference type="InterPro" id="IPR010985">
    <property type="entry name" value="Ribbon_hlx_hlx"/>
</dbReference>
<evidence type="ECO:0000259" key="2">
    <source>
        <dbReference type="Pfam" id="PF03869"/>
    </source>
</evidence>
<evidence type="ECO:0000256" key="1">
    <source>
        <dbReference type="SAM" id="MobiDB-lite"/>
    </source>
</evidence>
<gene>
    <name evidence="3" type="ORF">HHL21_14425</name>
</gene>
<dbReference type="AlphaFoldDB" id="A0A848HQ59"/>
<feature type="region of interest" description="Disordered" evidence="1">
    <location>
        <begin position="1"/>
        <end position="20"/>
    </location>
</feature>
<keyword evidence="3" id="KW-0238">DNA-binding</keyword>
<feature type="domain" description="Arc-like DNA binding" evidence="2">
    <location>
        <begin position="19"/>
        <end position="49"/>
    </location>
</feature>
<proteinExistence type="predicted"/>
<dbReference type="Proteomes" id="UP000583752">
    <property type="component" value="Unassembled WGS sequence"/>
</dbReference>
<dbReference type="SUPFAM" id="SSF47598">
    <property type="entry name" value="Ribbon-helix-helix"/>
    <property type="match status" value="1"/>
</dbReference>
<protein>
    <submittedName>
        <fullName evidence="3">Arc family DNA-binding protein</fullName>
    </submittedName>
</protein>
<dbReference type="RefSeq" id="WP_169467007.1">
    <property type="nucleotide sequence ID" value="NZ_JABBGG010000007.1"/>
</dbReference>
<name>A0A848HQ59_9BURK</name>
<dbReference type="Gene3D" id="1.10.1220.10">
    <property type="entry name" value="Met repressor-like"/>
    <property type="match status" value="1"/>
</dbReference>
<organism evidence="3 4">
    <name type="scientific">Massilia polaris</name>
    <dbReference type="NCBI Taxonomy" id="2728846"/>
    <lineage>
        <taxon>Bacteria</taxon>
        <taxon>Pseudomonadati</taxon>
        <taxon>Pseudomonadota</taxon>
        <taxon>Betaproteobacteria</taxon>
        <taxon>Burkholderiales</taxon>
        <taxon>Oxalobacteraceae</taxon>
        <taxon>Telluria group</taxon>
        <taxon>Massilia</taxon>
    </lineage>
</organism>